<comment type="caution">
    <text evidence="8">The sequence shown here is derived from an EMBL/GenBank/DDBJ whole genome shotgun (WGS) entry which is preliminary data.</text>
</comment>
<accession>A0A4S4L6V5</accession>
<keyword evidence="1 7" id="KW-0812">Transmembrane</keyword>
<evidence type="ECO:0000256" key="1">
    <source>
        <dbReference type="ARBA" id="ARBA00022692"/>
    </source>
</evidence>
<reference evidence="8 9" key="1">
    <citation type="submission" date="2019-02" db="EMBL/GenBank/DDBJ databases">
        <title>Genome sequencing of the rare red list fungi Phellinidium pouzarii.</title>
        <authorList>
            <person name="Buettner E."/>
            <person name="Kellner H."/>
        </authorList>
    </citation>
    <scope>NUCLEOTIDE SEQUENCE [LARGE SCALE GENOMIC DNA]</scope>
    <source>
        <strain evidence="8 9">DSM 108285</strain>
    </source>
</reference>
<evidence type="ECO:0000256" key="2">
    <source>
        <dbReference type="ARBA" id="ARBA00022824"/>
    </source>
</evidence>
<name>A0A4S4L6V5_9AGAM</name>
<dbReference type="GO" id="GO:0031410">
    <property type="term" value="C:cytoplasmic vesicle"/>
    <property type="evidence" value="ECO:0007669"/>
    <property type="project" value="UniProtKB-KW"/>
</dbReference>
<evidence type="ECO:0000313" key="9">
    <source>
        <dbReference type="Proteomes" id="UP000308199"/>
    </source>
</evidence>
<proteinExistence type="predicted"/>
<evidence type="ECO:0000256" key="3">
    <source>
        <dbReference type="ARBA" id="ARBA00022989"/>
    </source>
</evidence>
<keyword evidence="4 7" id="KW-0472">Membrane</keyword>
<dbReference type="GO" id="GO:0070072">
    <property type="term" value="P:vacuolar proton-transporting V-type ATPase complex assembly"/>
    <property type="evidence" value="ECO:0007669"/>
    <property type="project" value="InterPro"/>
</dbReference>
<dbReference type="EMBL" id="SGPK01000181">
    <property type="protein sequence ID" value="THH06701.1"/>
    <property type="molecule type" value="Genomic_DNA"/>
</dbReference>
<keyword evidence="2" id="KW-0256">Endoplasmic reticulum</keyword>
<evidence type="ECO:0000256" key="7">
    <source>
        <dbReference type="SAM" id="Phobius"/>
    </source>
</evidence>
<feature type="transmembrane region" description="Helical" evidence="7">
    <location>
        <begin position="53"/>
        <end position="74"/>
    </location>
</feature>
<keyword evidence="9" id="KW-1185">Reference proteome</keyword>
<evidence type="ECO:0000313" key="8">
    <source>
        <dbReference type="EMBL" id="THH06701.1"/>
    </source>
</evidence>
<dbReference type="Proteomes" id="UP000308199">
    <property type="component" value="Unassembled WGS sequence"/>
</dbReference>
<evidence type="ECO:0008006" key="10">
    <source>
        <dbReference type="Google" id="ProtNLM"/>
    </source>
</evidence>
<evidence type="ECO:0000256" key="6">
    <source>
        <dbReference type="SAM" id="MobiDB-lite"/>
    </source>
</evidence>
<dbReference type="InterPro" id="IPR019013">
    <property type="entry name" value="Vma21"/>
</dbReference>
<protein>
    <recommendedName>
        <fullName evidence="10">Vacuolar ATPase assembly integral membrane protein VMA21</fullName>
    </recommendedName>
</protein>
<dbReference type="AlphaFoldDB" id="A0A4S4L6V5"/>
<feature type="region of interest" description="Disordered" evidence="6">
    <location>
        <begin position="75"/>
        <end position="96"/>
    </location>
</feature>
<evidence type="ECO:0000256" key="4">
    <source>
        <dbReference type="ARBA" id="ARBA00023136"/>
    </source>
</evidence>
<sequence length="96" mass="10167">MSDQIAAAKLGDQAAQGGVLAKLIAFAVALAAVPMSTYYGTQRFVWNGDPTSAAISAVVAANVVLAVYIAQSVYEDRQSTKTSKQDKKDGETRKDR</sequence>
<keyword evidence="3 7" id="KW-1133">Transmembrane helix</keyword>
<organism evidence="8 9">
    <name type="scientific">Phellinidium pouzarii</name>
    <dbReference type="NCBI Taxonomy" id="167371"/>
    <lineage>
        <taxon>Eukaryota</taxon>
        <taxon>Fungi</taxon>
        <taxon>Dikarya</taxon>
        <taxon>Basidiomycota</taxon>
        <taxon>Agaricomycotina</taxon>
        <taxon>Agaricomycetes</taxon>
        <taxon>Hymenochaetales</taxon>
        <taxon>Hymenochaetaceae</taxon>
        <taxon>Phellinidium</taxon>
    </lineage>
</organism>
<dbReference type="Pfam" id="PF09446">
    <property type="entry name" value="VMA21"/>
    <property type="match status" value="1"/>
</dbReference>
<gene>
    <name evidence="8" type="ORF">EW145_g3913</name>
</gene>
<feature type="transmembrane region" description="Helical" evidence="7">
    <location>
        <begin position="20"/>
        <end position="41"/>
    </location>
</feature>
<keyword evidence="5" id="KW-0968">Cytoplasmic vesicle</keyword>
<evidence type="ECO:0000256" key="5">
    <source>
        <dbReference type="ARBA" id="ARBA00023329"/>
    </source>
</evidence>